<dbReference type="EMBL" id="JBHLXE010000097">
    <property type="protein sequence ID" value="MFC0180272.1"/>
    <property type="molecule type" value="Genomic_DNA"/>
</dbReference>
<evidence type="ECO:0000256" key="1">
    <source>
        <dbReference type="ARBA" id="ARBA00005417"/>
    </source>
</evidence>
<keyword evidence="4 6" id="KW-0067">ATP-binding</keyword>
<dbReference type="PANTHER" id="PTHR42798:SF7">
    <property type="entry name" value="ALPHA-D-RIBOSE 1-METHYLPHOSPHONATE 5-TRIPHOSPHATE SYNTHASE SUBUNIT PHNL"/>
    <property type="match status" value="1"/>
</dbReference>
<dbReference type="InterPro" id="IPR003439">
    <property type="entry name" value="ABC_transporter-like_ATP-bd"/>
</dbReference>
<evidence type="ECO:0000259" key="5">
    <source>
        <dbReference type="PROSITE" id="PS50893"/>
    </source>
</evidence>
<evidence type="ECO:0000256" key="3">
    <source>
        <dbReference type="ARBA" id="ARBA00022741"/>
    </source>
</evidence>
<dbReference type="CDD" id="cd03255">
    <property type="entry name" value="ABC_MJ0796_LolCDE_FtsE"/>
    <property type="match status" value="1"/>
</dbReference>
<dbReference type="RefSeq" id="WP_385877385.1">
    <property type="nucleotide sequence ID" value="NZ_JBHLXE010000097.1"/>
</dbReference>
<name>A0ABV6CBA2_9GAMM</name>
<dbReference type="PANTHER" id="PTHR42798">
    <property type="entry name" value="LIPOPROTEIN-RELEASING SYSTEM ATP-BINDING PROTEIN LOLD"/>
    <property type="match status" value="1"/>
</dbReference>
<organism evidence="6 7">
    <name type="scientific">Thorsellia kenyensis</name>
    <dbReference type="NCBI Taxonomy" id="1549888"/>
    <lineage>
        <taxon>Bacteria</taxon>
        <taxon>Pseudomonadati</taxon>
        <taxon>Pseudomonadota</taxon>
        <taxon>Gammaproteobacteria</taxon>
        <taxon>Enterobacterales</taxon>
        <taxon>Thorselliaceae</taxon>
        <taxon>Thorsellia</taxon>
    </lineage>
</organism>
<comment type="caution">
    <text evidence="6">The sequence shown here is derived from an EMBL/GenBank/DDBJ whole genome shotgun (WGS) entry which is preliminary data.</text>
</comment>
<proteinExistence type="inferred from homology"/>
<dbReference type="GO" id="GO:0005524">
    <property type="term" value="F:ATP binding"/>
    <property type="evidence" value="ECO:0007669"/>
    <property type="project" value="UniProtKB-KW"/>
</dbReference>
<dbReference type="Gene3D" id="3.40.50.300">
    <property type="entry name" value="P-loop containing nucleotide triphosphate hydrolases"/>
    <property type="match status" value="1"/>
</dbReference>
<dbReference type="SUPFAM" id="SSF52540">
    <property type="entry name" value="P-loop containing nucleoside triphosphate hydrolases"/>
    <property type="match status" value="1"/>
</dbReference>
<protein>
    <submittedName>
        <fullName evidence="6">ABC transporter ATP-binding protein</fullName>
    </submittedName>
</protein>
<dbReference type="PROSITE" id="PS00211">
    <property type="entry name" value="ABC_TRANSPORTER_1"/>
    <property type="match status" value="1"/>
</dbReference>
<dbReference type="InterPro" id="IPR003593">
    <property type="entry name" value="AAA+_ATPase"/>
</dbReference>
<gene>
    <name evidence="6" type="ORF">ACFFIT_09310</name>
</gene>
<feature type="domain" description="ABC transporter" evidence="5">
    <location>
        <begin position="10"/>
        <end position="232"/>
    </location>
</feature>
<dbReference type="InterPro" id="IPR027417">
    <property type="entry name" value="P-loop_NTPase"/>
</dbReference>
<dbReference type="PROSITE" id="PS50893">
    <property type="entry name" value="ABC_TRANSPORTER_2"/>
    <property type="match status" value="1"/>
</dbReference>
<reference evidence="6 7" key="1">
    <citation type="submission" date="2024-09" db="EMBL/GenBank/DDBJ databases">
        <authorList>
            <person name="Sun Q."/>
            <person name="Mori K."/>
        </authorList>
    </citation>
    <scope>NUCLEOTIDE SEQUENCE [LARGE SCALE GENOMIC DNA]</scope>
    <source>
        <strain evidence="6 7">CCM 8545</strain>
    </source>
</reference>
<comment type="similarity">
    <text evidence="1">Belongs to the ABC transporter superfamily.</text>
</comment>
<keyword evidence="7" id="KW-1185">Reference proteome</keyword>
<keyword evidence="3" id="KW-0547">Nucleotide-binding</keyword>
<evidence type="ECO:0000313" key="6">
    <source>
        <dbReference type="EMBL" id="MFC0180272.1"/>
    </source>
</evidence>
<dbReference type="SMART" id="SM00382">
    <property type="entry name" value="AAA"/>
    <property type="match status" value="1"/>
</dbReference>
<evidence type="ECO:0000256" key="4">
    <source>
        <dbReference type="ARBA" id="ARBA00022840"/>
    </source>
</evidence>
<dbReference type="InterPro" id="IPR017911">
    <property type="entry name" value="MacB-like_ATP-bd"/>
</dbReference>
<dbReference type="InterPro" id="IPR017871">
    <property type="entry name" value="ABC_transporter-like_CS"/>
</dbReference>
<accession>A0ABV6CBA2</accession>
<evidence type="ECO:0000256" key="2">
    <source>
        <dbReference type="ARBA" id="ARBA00022448"/>
    </source>
</evidence>
<sequence>MGNISKLPLVQLQGVSKVFGKNSSELIALNNINLTINDTEFIALCGPSGSGKSTLLNIIAGIDLSTSGMVYLLGNLINTISDEKVSKLRAENIGFIFQFFNLLPVLSVFDNVYYPLMLNGMSKRQAKDQVMDIIENVGLIKHYKRVPNELSGGQQQRVAIARALVKQPKIVIADEPTGNLDTKTGQEIIDLLLAMNQKNKTSFIISTHSESLKNQALRVVEIQDGKINNETV</sequence>
<evidence type="ECO:0000313" key="7">
    <source>
        <dbReference type="Proteomes" id="UP001589758"/>
    </source>
</evidence>
<dbReference type="Proteomes" id="UP001589758">
    <property type="component" value="Unassembled WGS sequence"/>
</dbReference>
<dbReference type="Pfam" id="PF00005">
    <property type="entry name" value="ABC_tran"/>
    <property type="match status" value="1"/>
</dbReference>
<keyword evidence="2" id="KW-0813">Transport</keyword>